<gene>
    <name evidence="1" type="ORF">LCGC14_1101270</name>
</gene>
<dbReference type="EMBL" id="LAZR01004963">
    <property type="protein sequence ID" value="KKN04060.1"/>
    <property type="molecule type" value="Genomic_DNA"/>
</dbReference>
<name>A0A0F9M9D5_9ZZZZ</name>
<sequence>MLDEYDIIATFNTELADLNANALRKTELGYDSLQQAGQLQQQLSDYYRELLKEERQGRFIDGLMYKALIGLGVIGAAL</sequence>
<accession>A0A0F9M9D5</accession>
<evidence type="ECO:0000313" key="1">
    <source>
        <dbReference type="EMBL" id="KKN04060.1"/>
    </source>
</evidence>
<dbReference type="AlphaFoldDB" id="A0A0F9M9D5"/>
<protein>
    <submittedName>
        <fullName evidence="1">Uncharacterized protein</fullName>
    </submittedName>
</protein>
<proteinExistence type="predicted"/>
<comment type="caution">
    <text evidence="1">The sequence shown here is derived from an EMBL/GenBank/DDBJ whole genome shotgun (WGS) entry which is preliminary data.</text>
</comment>
<reference evidence="1" key="1">
    <citation type="journal article" date="2015" name="Nature">
        <title>Complex archaea that bridge the gap between prokaryotes and eukaryotes.</title>
        <authorList>
            <person name="Spang A."/>
            <person name="Saw J.H."/>
            <person name="Jorgensen S.L."/>
            <person name="Zaremba-Niedzwiedzka K."/>
            <person name="Martijn J."/>
            <person name="Lind A.E."/>
            <person name="van Eijk R."/>
            <person name="Schleper C."/>
            <person name="Guy L."/>
            <person name="Ettema T.J."/>
        </authorList>
    </citation>
    <scope>NUCLEOTIDE SEQUENCE</scope>
</reference>
<organism evidence="1">
    <name type="scientific">marine sediment metagenome</name>
    <dbReference type="NCBI Taxonomy" id="412755"/>
    <lineage>
        <taxon>unclassified sequences</taxon>
        <taxon>metagenomes</taxon>
        <taxon>ecological metagenomes</taxon>
    </lineage>
</organism>